<accession>A0ACC3MI16</accession>
<evidence type="ECO:0000313" key="2">
    <source>
        <dbReference type="Proteomes" id="UP001281147"/>
    </source>
</evidence>
<name>A0ACC3MI16_9PEZI</name>
<keyword evidence="2" id="KW-1185">Reference proteome</keyword>
<dbReference type="EMBL" id="JAUTXU010000246">
    <property type="protein sequence ID" value="KAK3696146.1"/>
    <property type="molecule type" value="Genomic_DNA"/>
</dbReference>
<dbReference type="Proteomes" id="UP001281147">
    <property type="component" value="Unassembled WGS sequence"/>
</dbReference>
<protein>
    <submittedName>
        <fullName evidence="1">Uncharacterized protein</fullName>
    </submittedName>
</protein>
<evidence type="ECO:0000313" key="1">
    <source>
        <dbReference type="EMBL" id="KAK3696146.1"/>
    </source>
</evidence>
<proteinExistence type="predicted"/>
<organism evidence="1 2">
    <name type="scientific">Vermiconidia calcicola</name>
    <dbReference type="NCBI Taxonomy" id="1690605"/>
    <lineage>
        <taxon>Eukaryota</taxon>
        <taxon>Fungi</taxon>
        <taxon>Dikarya</taxon>
        <taxon>Ascomycota</taxon>
        <taxon>Pezizomycotina</taxon>
        <taxon>Dothideomycetes</taxon>
        <taxon>Dothideomycetidae</taxon>
        <taxon>Mycosphaerellales</taxon>
        <taxon>Extremaceae</taxon>
        <taxon>Vermiconidia</taxon>
    </lineage>
</organism>
<sequence length="403" mass="45244">MAMEKLILRSVLYGADKIPDSWFDKIPGGFYKDKNGDTQKKGHTSKDKRRHSTHDGRKVREEDRHYEDRERSGRRRDTDRDRERDRRSRSSHDGGDDEDHSDTGDDRRRPRRAKSDRRRRSYDDDRYGHDDGYDREPRNGHGVDRQRSVRDSRPRDSYYDGERPSTGGGDRRGPSNTLPPNAYGTARGSAHTNGAATYPHNSDASSPTVTSPQHAQAALPSQARPGSVGKGYVPYAHIYGQTQAQSANGSKQPNGVNRPPSPIISSQPGYRQNPFAQEAPTAADAGAGIQYNTGEPGIINQDSRSGGPSDLHYNGRRDSGGDYRRARSERRTGDRRYDPDDQDTEAYVDPRKPLHTQASTKPPTASINERRKDDQSDSNYQPDGGNSRSNARRSRRDDGYYSD</sequence>
<comment type="caution">
    <text evidence="1">The sequence shown here is derived from an EMBL/GenBank/DDBJ whole genome shotgun (WGS) entry which is preliminary data.</text>
</comment>
<gene>
    <name evidence="1" type="ORF">LTR37_018117</name>
</gene>
<reference evidence="1" key="1">
    <citation type="submission" date="2023-07" db="EMBL/GenBank/DDBJ databases">
        <title>Black Yeasts Isolated from many extreme environments.</title>
        <authorList>
            <person name="Coleine C."/>
            <person name="Stajich J.E."/>
            <person name="Selbmann L."/>
        </authorList>
    </citation>
    <scope>NUCLEOTIDE SEQUENCE</scope>
    <source>
        <strain evidence="1">CCFEE 5714</strain>
    </source>
</reference>